<comment type="subcellular location">
    <subcellularLocation>
        <location evidence="1 7">Cell membrane</location>
        <topology evidence="1 7">Multi-pass membrane protein</topology>
    </subcellularLocation>
</comment>
<keyword evidence="2 7" id="KW-0813">Transport</keyword>
<organism evidence="9">
    <name type="scientific">Candidatus Moduliflexus flocculans</name>
    <dbReference type="NCBI Taxonomy" id="1499966"/>
    <lineage>
        <taxon>Bacteria</taxon>
        <taxon>Candidatus Moduliflexota</taxon>
        <taxon>Candidatus Moduliflexia</taxon>
        <taxon>Candidatus Moduliflexales</taxon>
        <taxon>Candidatus Moduliflexaceae</taxon>
    </lineage>
</organism>
<dbReference type="Gene3D" id="1.10.3720.10">
    <property type="entry name" value="MetI-like"/>
    <property type="match status" value="2"/>
</dbReference>
<dbReference type="InterPro" id="IPR000515">
    <property type="entry name" value="MetI-like"/>
</dbReference>
<dbReference type="HOGENOM" id="CLU_016047_0_3_0"/>
<feature type="transmembrane region" description="Helical" evidence="7">
    <location>
        <begin position="334"/>
        <end position="351"/>
    </location>
</feature>
<reference evidence="9" key="1">
    <citation type="journal article" date="2015" name="PeerJ">
        <title>First genomic representation of candidate bacterial phylum KSB3 points to enhanced environmental sensing as a trigger of wastewater bulking.</title>
        <authorList>
            <person name="Sekiguchi Y."/>
            <person name="Ohashi A."/>
            <person name="Parks D.H."/>
            <person name="Yamauchi T."/>
            <person name="Tyson G.W."/>
            <person name="Hugenholtz P."/>
        </authorList>
    </citation>
    <scope>NUCLEOTIDE SEQUENCE [LARGE SCALE GENOMIC DNA]</scope>
</reference>
<comment type="similarity">
    <text evidence="7">Belongs to the binding-protein-dependent transport system permease family.</text>
</comment>
<dbReference type="GO" id="GO:0005886">
    <property type="term" value="C:plasma membrane"/>
    <property type="evidence" value="ECO:0007669"/>
    <property type="project" value="UniProtKB-SubCell"/>
</dbReference>
<keyword evidence="6 7" id="KW-0472">Membrane</keyword>
<evidence type="ECO:0000256" key="6">
    <source>
        <dbReference type="ARBA" id="ARBA00023136"/>
    </source>
</evidence>
<dbReference type="InterPro" id="IPR035906">
    <property type="entry name" value="MetI-like_sf"/>
</dbReference>
<dbReference type="GO" id="GO:0055085">
    <property type="term" value="P:transmembrane transport"/>
    <property type="evidence" value="ECO:0007669"/>
    <property type="project" value="InterPro"/>
</dbReference>
<dbReference type="AlphaFoldDB" id="A0A0S6W3H3"/>
<sequence>MPLFTRKPLDAMARREQKTAYFLMAPTMLIILAIALYPLGSAFLKSFTNETFASSTPTKFVGLANYAELLSLRVIKLPPKESFTLTPQSLSNFAQQLPAELLAALDAAKGTAYAGRDAYLKAMETAIGKDAVAQYQEVLLSAAERQVLRDPNTQQIQYESAVRMLPREPVRYREVGQFHLFGSRYVIGARDPDFILAVKDTLLFTILTVSLETIFGMMFALIVNAEFPGRAIMRTLLLVPWAVPTPISSRMWQWMFQSTRAGFFNVILEKLGMGHGQIAFLQLESWQMTAMVAIDVWKTTPFMALLLLAGLQLIPHDIYEAADVDGATKFTQFWTITLPMLMPTLAVALVFRTLDALRVFDLFQIVLAQSRYSMGSFVYYELINNRAMGYSSAGGVIMFITIFLFAVTYIKMLGVQTEGD</sequence>
<dbReference type="PROSITE" id="PS50928">
    <property type="entry name" value="ABC_TM1"/>
    <property type="match status" value="1"/>
</dbReference>
<name>A0A0S6W3H3_9BACT</name>
<keyword evidence="4 7" id="KW-0812">Transmembrane</keyword>
<dbReference type="Pfam" id="PF00528">
    <property type="entry name" value="BPD_transp_1"/>
    <property type="match status" value="1"/>
</dbReference>
<evidence type="ECO:0000256" key="5">
    <source>
        <dbReference type="ARBA" id="ARBA00022989"/>
    </source>
</evidence>
<evidence type="ECO:0000259" key="8">
    <source>
        <dbReference type="PROSITE" id="PS50928"/>
    </source>
</evidence>
<evidence type="ECO:0000256" key="7">
    <source>
        <dbReference type="RuleBase" id="RU363032"/>
    </source>
</evidence>
<dbReference type="CDD" id="cd06261">
    <property type="entry name" value="TM_PBP2"/>
    <property type="match status" value="1"/>
</dbReference>
<feature type="transmembrane region" description="Helical" evidence="7">
    <location>
        <begin position="296"/>
        <end position="314"/>
    </location>
</feature>
<evidence type="ECO:0000256" key="1">
    <source>
        <dbReference type="ARBA" id="ARBA00004651"/>
    </source>
</evidence>
<dbReference type="PANTHER" id="PTHR30193">
    <property type="entry name" value="ABC TRANSPORTER PERMEASE PROTEIN"/>
    <property type="match status" value="1"/>
</dbReference>
<feature type="transmembrane region" description="Helical" evidence="7">
    <location>
        <begin position="388"/>
        <end position="410"/>
    </location>
</feature>
<gene>
    <name evidence="9" type="ORF">U14_04125</name>
</gene>
<evidence type="ECO:0000256" key="4">
    <source>
        <dbReference type="ARBA" id="ARBA00022692"/>
    </source>
</evidence>
<keyword evidence="5 7" id="KW-1133">Transmembrane helix</keyword>
<evidence type="ECO:0000256" key="3">
    <source>
        <dbReference type="ARBA" id="ARBA00022475"/>
    </source>
</evidence>
<keyword evidence="3" id="KW-1003">Cell membrane</keyword>
<evidence type="ECO:0000256" key="2">
    <source>
        <dbReference type="ARBA" id="ARBA00022448"/>
    </source>
</evidence>
<feature type="transmembrane region" description="Helical" evidence="7">
    <location>
        <begin position="20"/>
        <end position="39"/>
    </location>
</feature>
<keyword evidence="10" id="KW-1185">Reference proteome</keyword>
<dbReference type="Proteomes" id="UP000030700">
    <property type="component" value="Unassembled WGS sequence"/>
</dbReference>
<dbReference type="STRING" id="1499966.U14_04125"/>
<dbReference type="InterPro" id="IPR051393">
    <property type="entry name" value="ABC_transporter_permease"/>
</dbReference>
<evidence type="ECO:0000313" key="10">
    <source>
        <dbReference type="Proteomes" id="UP000030700"/>
    </source>
</evidence>
<proteinExistence type="inferred from homology"/>
<dbReference type="SUPFAM" id="SSF161098">
    <property type="entry name" value="MetI-like"/>
    <property type="match status" value="2"/>
</dbReference>
<feature type="domain" description="ABC transmembrane type-1" evidence="8">
    <location>
        <begin position="198"/>
        <end position="409"/>
    </location>
</feature>
<accession>A0A0S6W3H3</accession>
<protein>
    <submittedName>
        <fullName evidence="9">Binding-protein-dependent transport systems inner membrane component</fullName>
    </submittedName>
</protein>
<evidence type="ECO:0000313" key="9">
    <source>
        <dbReference type="EMBL" id="GAK52868.1"/>
    </source>
</evidence>
<dbReference type="PANTHER" id="PTHR30193:SF37">
    <property type="entry name" value="INNER MEMBRANE ABC TRANSPORTER PERMEASE PROTEIN YCJO"/>
    <property type="match status" value="1"/>
</dbReference>
<dbReference type="EMBL" id="DF820459">
    <property type="protein sequence ID" value="GAK52868.1"/>
    <property type="molecule type" value="Genomic_DNA"/>
</dbReference>
<feature type="transmembrane region" description="Helical" evidence="7">
    <location>
        <begin position="202"/>
        <end position="224"/>
    </location>
</feature>